<dbReference type="SUPFAM" id="SSF100950">
    <property type="entry name" value="NagB/RpiA/CoA transferase-like"/>
    <property type="match status" value="1"/>
</dbReference>
<evidence type="ECO:0000313" key="3">
    <source>
        <dbReference type="Proteomes" id="UP001378956"/>
    </source>
</evidence>
<dbReference type="RefSeq" id="WP_337715823.1">
    <property type="nucleotide sequence ID" value="NZ_JBBEUB010000001.1"/>
</dbReference>
<dbReference type="InterPro" id="IPR037171">
    <property type="entry name" value="NagB/RpiA_transferase-like"/>
</dbReference>
<dbReference type="InterPro" id="IPR004547">
    <property type="entry name" value="Glucosamine6P_isomerase"/>
</dbReference>
<dbReference type="Pfam" id="PF01182">
    <property type="entry name" value="Glucosamine_iso"/>
    <property type="match status" value="1"/>
</dbReference>
<reference evidence="2 3" key="1">
    <citation type="submission" date="2024-03" db="EMBL/GenBank/DDBJ databases">
        <title>Sequence of Lycoming College Course Isolates.</title>
        <authorList>
            <person name="Plotts O."/>
            <person name="Newman J."/>
        </authorList>
    </citation>
    <scope>NUCLEOTIDE SEQUENCE [LARGE SCALE GENOMIC DNA]</scope>
    <source>
        <strain evidence="2 3">CJB-3</strain>
    </source>
</reference>
<dbReference type="Gene3D" id="3.40.50.1360">
    <property type="match status" value="1"/>
</dbReference>
<name>A0ABU8NIJ9_9SPHI</name>
<comment type="caution">
    <text evidence="2">The sequence shown here is derived from an EMBL/GenBank/DDBJ whole genome shotgun (WGS) entry which is preliminary data.</text>
</comment>
<dbReference type="Proteomes" id="UP001378956">
    <property type="component" value="Unassembled WGS sequence"/>
</dbReference>
<proteinExistence type="predicted"/>
<dbReference type="EMBL" id="JBBEUB010000001">
    <property type="protein sequence ID" value="MEJ2902002.1"/>
    <property type="molecule type" value="Genomic_DNA"/>
</dbReference>
<dbReference type="CDD" id="cd01399">
    <property type="entry name" value="GlcN6P_deaminase"/>
    <property type="match status" value="1"/>
</dbReference>
<feature type="domain" description="Glucosamine/galactosamine-6-phosphate isomerase" evidence="1">
    <location>
        <begin position="18"/>
        <end position="240"/>
    </location>
</feature>
<evidence type="ECO:0000313" key="2">
    <source>
        <dbReference type="EMBL" id="MEJ2902002.1"/>
    </source>
</evidence>
<dbReference type="PANTHER" id="PTHR11280:SF6">
    <property type="entry name" value="GLUCOSAMINE-6-PHOSPHATE ISOMERASE NAGB"/>
    <property type="match status" value="1"/>
</dbReference>
<accession>A0ABU8NIJ9</accession>
<keyword evidence="3" id="KW-1185">Reference proteome</keyword>
<gene>
    <name evidence="2" type="ORF">WAE58_06185</name>
</gene>
<sequence length="254" mass="28407">MKKKELSMPELRVYKSRKLMGAAAASRLAIEINAVLKNKDSVNIVFAAAPSQNEFLSALFYEDIKWEHVNAFHMDEYINLDENATQRFGNFLKERIFDKFNFKSVNYLNGNVDDVQSECKRYSRLLENHPIDIVCMGIGENGHLAFNDPPVANFSDPEIVKVVTLDLPCRQQQVNDGCFASLDDVPTQALTLTIPVLMSAKIINCVVPGQAKAQAVLNTLTKPICSDFPSTVLRKHNGAVLFLDTDSSKYIQSC</sequence>
<dbReference type="InterPro" id="IPR006148">
    <property type="entry name" value="Glc/Gal-6P_isomerase"/>
</dbReference>
<dbReference type="PANTHER" id="PTHR11280">
    <property type="entry name" value="GLUCOSAMINE-6-PHOSPHATE ISOMERASE"/>
    <property type="match status" value="1"/>
</dbReference>
<evidence type="ECO:0000259" key="1">
    <source>
        <dbReference type="Pfam" id="PF01182"/>
    </source>
</evidence>
<organism evidence="2 3">
    <name type="scientific">Pedobacter panaciterrae</name>
    <dbReference type="NCBI Taxonomy" id="363849"/>
    <lineage>
        <taxon>Bacteria</taxon>
        <taxon>Pseudomonadati</taxon>
        <taxon>Bacteroidota</taxon>
        <taxon>Sphingobacteriia</taxon>
        <taxon>Sphingobacteriales</taxon>
        <taxon>Sphingobacteriaceae</taxon>
        <taxon>Pedobacter</taxon>
    </lineage>
</organism>
<protein>
    <submittedName>
        <fullName evidence="2">Glucosamine-6-phosphate deaminase</fullName>
    </submittedName>
</protein>